<feature type="compositionally biased region" description="Basic and acidic residues" evidence="1">
    <location>
        <begin position="439"/>
        <end position="451"/>
    </location>
</feature>
<dbReference type="RefSeq" id="XP_012187712.1">
    <property type="nucleotide sequence ID" value="XM_012332322.1"/>
</dbReference>
<feature type="compositionally biased region" description="Basic and acidic residues" evidence="1">
    <location>
        <begin position="200"/>
        <end position="237"/>
    </location>
</feature>
<evidence type="ECO:0000313" key="3">
    <source>
        <dbReference type="Proteomes" id="UP000014071"/>
    </source>
</evidence>
<feature type="compositionally biased region" description="Basic and acidic residues" evidence="1">
    <location>
        <begin position="461"/>
        <end position="476"/>
    </location>
</feature>
<feature type="region of interest" description="Disordered" evidence="1">
    <location>
        <begin position="407"/>
        <end position="534"/>
    </location>
</feature>
<feature type="compositionally biased region" description="Basic and acidic residues" evidence="1">
    <location>
        <begin position="1"/>
        <end position="13"/>
    </location>
</feature>
<feature type="compositionally biased region" description="Basic and acidic residues" evidence="1">
    <location>
        <begin position="520"/>
        <end position="534"/>
    </location>
</feature>
<dbReference type="GeneID" id="24106991"/>
<proteinExistence type="predicted"/>
<feature type="compositionally biased region" description="Basic and acidic residues" evidence="1">
    <location>
        <begin position="284"/>
        <end position="299"/>
    </location>
</feature>
<feature type="compositionally biased region" description="Polar residues" evidence="1">
    <location>
        <begin position="240"/>
        <end position="260"/>
    </location>
</feature>
<dbReference type="AlphaFoldDB" id="R9P7N2"/>
<dbReference type="HOGENOM" id="CLU_038289_0_0_1"/>
<reference evidence="3" key="1">
    <citation type="journal article" date="2013" name="Genome Announc.">
        <title>Draft genome sequence of the basidiomycetous yeast-like fungus Pseudozyma hubeiensis SY62, which produces an abundant amount of the biosurfactant mannosylerythritol lipids.</title>
        <authorList>
            <person name="Konishi M."/>
            <person name="Hatada Y."/>
            <person name="Horiuchi J."/>
        </authorList>
    </citation>
    <scope>NUCLEOTIDE SEQUENCE [LARGE SCALE GENOMIC DNA]</scope>
    <source>
        <strain evidence="3">SY62</strain>
    </source>
</reference>
<gene>
    <name evidence="2" type="ORF">PHSY_001694</name>
</gene>
<dbReference type="eggNOG" id="ENOG502RWQZ">
    <property type="taxonomic scope" value="Eukaryota"/>
</dbReference>
<feature type="compositionally biased region" description="Basic and acidic residues" evidence="1">
    <location>
        <begin position="261"/>
        <end position="271"/>
    </location>
</feature>
<keyword evidence="3" id="KW-1185">Reference proteome</keyword>
<name>R9P7N2_PSEHS</name>
<accession>R9P7N2</accession>
<evidence type="ECO:0000313" key="2">
    <source>
        <dbReference type="EMBL" id="GAC94125.1"/>
    </source>
</evidence>
<feature type="region of interest" description="Disordered" evidence="1">
    <location>
        <begin position="147"/>
        <end position="377"/>
    </location>
</feature>
<dbReference type="OrthoDB" id="2555863at2759"/>
<organism evidence="2 3">
    <name type="scientific">Pseudozyma hubeiensis (strain SY62)</name>
    <name type="common">Yeast</name>
    <dbReference type="NCBI Taxonomy" id="1305764"/>
    <lineage>
        <taxon>Eukaryota</taxon>
        <taxon>Fungi</taxon>
        <taxon>Dikarya</taxon>
        <taxon>Basidiomycota</taxon>
        <taxon>Ustilaginomycotina</taxon>
        <taxon>Ustilaginomycetes</taxon>
        <taxon>Ustilaginales</taxon>
        <taxon>Ustilaginaceae</taxon>
        <taxon>Pseudozyma</taxon>
    </lineage>
</organism>
<protein>
    <submittedName>
        <fullName evidence="2">Uncharacterized protein</fullName>
    </submittedName>
</protein>
<sequence length="534" mass="59176">MQRNVERAYELHGRTPTWDLSPTQARNHGSTAETEETTRPGYSHNRTTAHTVKQAHSSLMQLGLREVSERTNFQQRHHMQGRIDNWRNEVQCICIVPDRHLSSCGAHAVDKQIVAAIVVSSAIMTQAKAKESTGFFSVLLGLGSVDLTGETQPEDPKRSFNESRPPAPQSHSRPPATTRPHQRTTSSFANQSQAPVKPYRSMDRSRGDARGDHAEYFPESTGRKQAETSRERPRADGRPSMTSMRSSHTETSSDAVNGNASKDKNKHEPRVPRKVAFNTPTHSLRREILGKPKHDEARSSSDSSVRPPLPRPSAKPSKSKNTRTAWKAELEERNWNSSTATLQNKEELRPRLGNYRSAKGGSYPLGKTSQADGFQAVRGSGPDRVIISALAPAEAETPLDTRYLPIASTAKQRRSGPTPVSPQLRASQDAGRTKIGPADPDRSRSYRDRQSYSKTDGGPKLAREPRGSHSRVDRTSPRASMPSRPMGPMPDLPTETLLSRNMSRARAGAQNPISSYHTQKTHERNIDRAKTQKA</sequence>
<feature type="compositionally biased region" description="Polar residues" evidence="1">
    <location>
        <begin position="18"/>
        <end position="32"/>
    </location>
</feature>
<feature type="compositionally biased region" description="Polar residues" evidence="1">
    <location>
        <begin position="183"/>
        <end position="194"/>
    </location>
</feature>
<evidence type="ECO:0000256" key="1">
    <source>
        <dbReference type="SAM" id="MobiDB-lite"/>
    </source>
</evidence>
<dbReference type="Proteomes" id="UP000014071">
    <property type="component" value="Unassembled WGS sequence"/>
</dbReference>
<feature type="region of interest" description="Disordered" evidence="1">
    <location>
        <begin position="1"/>
        <end position="46"/>
    </location>
</feature>
<dbReference type="EMBL" id="DF238782">
    <property type="protein sequence ID" value="GAC94125.1"/>
    <property type="molecule type" value="Genomic_DNA"/>
</dbReference>